<feature type="compositionally biased region" description="Low complexity" evidence="1">
    <location>
        <begin position="18"/>
        <end position="28"/>
    </location>
</feature>
<keyword evidence="4" id="KW-1185">Reference proteome</keyword>
<keyword evidence="2" id="KW-1133">Transmembrane helix</keyword>
<protein>
    <submittedName>
        <fullName evidence="3">Uncharacterized protein</fullName>
    </submittedName>
</protein>
<dbReference type="AlphaFoldDB" id="A0A9P4L6X1"/>
<evidence type="ECO:0000256" key="2">
    <source>
        <dbReference type="SAM" id="Phobius"/>
    </source>
</evidence>
<evidence type="ECO:0000313" key="4">
    <source>
        <dbReference type="Proteomes" id="UP000800039"/>
    </source>
</evidence>
<accession>A0A9P4L6X1</accession>
<feature type="non-terminal residue" evidence="3">
    <location>
        <position position="216"/>
    </location>
</feature>
<evidence type="ECO:0000256" key="1">
    <source>
        <dbReference type="SAM" id="MobiDB-lite"/>
    </source>
</evidence>
<comment type="caution">
    <text evidence="3">The sequence shown here is derived from an EMBL/GenBank/DDBJ whole genome shotgun (WGS) entry which is preliminary data.</text>
</comment>
<gene>
    <name evidence="3" type="ORF">K460DRAFT_317634</name>
</gene>
<organism evidence="3 4">
    <name type="scientific">Cucurbitaria berberidis CBS 394.84</name>
    <dbReference type="NCBI Taxonomy" id="1168544"/>
    <lineage>
        <taxon>Eukaryota</taxon>
        <taxon>Fungi</taxon>
        <taxon>Dikarya</taxon>
        <taxon>Ascomycota</taxon>
        <taxon>Pezizomycotina</taxon>
        <taxon>Dothideomycetes</taxon>
        <taxon>Pleosporomycetidae</taxon>
        <taxon>Pleosporales</taxon>
        <taxon>Pleosporineae</taxon>
        <taxon>Cucurbitariaceae</taxon>
        <taxon>Cucurbitaria</taxon>
    </lineage>
</organism>
<dbReference type="EMBL" id="ML976617">
    <property type="protein sequence ID" value="KAF1844280.1"/>
    <property type="molecule type" value="Genomic_DNA"/>
</dbReference>
<evidence type="ECO:0000313" key="3">
    <source>
        <dbReference type="EMBL" id="KAF1844280.1"/>
    </source>
</evidence>
<dbReference type="OrthoDB" id="3687473at2759"/>
<feature type="compositionally biased region" description="Pro residues" evidence="1">
    <location>
        <begin position="88"/>
        <end position="100"/>
    </location>
</feature>
<feature type="transmembrane region" description="Helical" evidence="2">
    <location>
        <begin position="188"/>
        <end position="210"/>
    </location>
</feature>
<name>A0A9P4L6X1_9PLEO</name>
<feature type="compositionally biased region" description="Low complexity" evidence="1">
    <location>
        <begin position="57"/>
        <end position="66"/>
    </location>
</feature>
<dbReference type="GeneID" id="63847612"/>
<sequence length="216" mass="23855">MEDTTMTPYSDSPTEPRSTSPVSSDLSSTIKPLPSLPIPSYTAEDEQPYHDEPPTPTETSPTQTHTVSRSSHPPRYQTRHISHRPYTDIPPSPSEAPPPSFDDDVPLAHLFLQPQAYRFETSYPQEAYPLEAPPSYSVAVRQAYRDTLVQYIPNGQHDPRDAILVEIDEESGIDIVRGDDVTHSVERVVAMFVVACLLLVMAAVLGWLALGSGVFA</sequence>
<proteinExistence type="predicted"/>
<keyword evidence="2" id="KW-0812">Transmembrane</keyword>
<feature type="region of interest" description="Disordered" evidence="1">
    <location>
        <begin position="1"/>
        <end position="105"/>
    </location>
</feature>
<dbReference type="RefSeq" id="XP_040786843.1">
    <property type="nucleotide sequence ID" value="XM_040930360.1"/>
</dbReference>
<keyword evidence="2" id="KW-0472">Membrane</keyword>
<reference evidence="3" key="1">
    <citation type="submission" date="2020-01" db="EMBL/GenBank/DDBJ databases">
        <authorList>
            <consortium name="DOE Joint Genome Institute"/>
            <person name="Haridas S."/>
            <person name="Albert R."/>
            <person name="Binder M."/>
            <person name="Bloem J."/>
            <person name="Labutti K."/>
            <person name="Salamov A."/>
            <person name="Andreopoulos B."/>
            <person name="Baker S.E."/>
            <person name="Barry K."/>
            <person name="Bills G."/>
            <person name="Bluhm B.H."/>
            <person name="Cannon C."/>
            <person name="Castanera R."/>
            <person name="Culley D.E."/>
            <person name="Daum C."/>
            <person name="Ezra D."/>
            <person name="Gonzalez J.B."/>
            <person name="Henrissat B."/>
            <person name="Kuo A."/>
            <person name="Liang C."/>
            <person name="Lipzen A."/>
            <person name="Lutzoni F."/>
            <person name="Magnuson J."/>
            <person name="Mondo S."/>
            <person name="Nolan M."/>
            <person name="Ohm R."/>
            <person name="Pangilinan J."/>
            <person name="Park H.-J."/>
            <person name="Ramirez L."/>
            <person name="Alfaro M."/>
            <person name="Sun H."/>
            <person name="Tritt A."/>
            <person name="Yoshinaga Y."/>
            <person name="Zwiers L.-H."/>
            <person name="Turgeon B.G."/>
            <person name="Goodwin S.B."/>
            <person name="Spatafora J.W."/>
            <person name="Crous P.W."/>
            <person name="Grigoriev I.V."/>
        </authorList>
    </citation>
    <scope>NUCLEOTIDE SEQUENCE</scope>
    <source>
        <strain evidence="3">CBS 394.84</strain>
    </source>
</reference>
<feature type="compositionally biased region" description="Polar residues" evidence="1">
    <location>
        <begin position="1"/>
        <end position="17"/>
    </location>
</feature>
<dbReference type="Proteomes" id="UP000800039">
    <property type="component" value="Unassembled WGS sequence"/>
</dbReference>